<protein>
    <submittedName>
        <fullName evidence="1">Uncharacterized protein</fullName>
    </submittedName>
</protein>
<evidence type="ECO:0000313" key="2">
    <source>
        <dbReference type="Proteomes" id="UP001460270"/>
    </source>
</evidence>
<proteinExistence type="predicted"/>
<dbReference type="EMBL" id="JBBPFD010000012">
    <property type="protein sequence ID" value="KAK7904677.1"/>
    <property type="molecule type" value="Genomic_DNA"/>
</dbReference>
<dbReference type="Proteomes" id="UP001460270">
    <property type="component" value="Unassembled WGS sequence"/>
</dbReference>
<name>A0AAW0NY10_9GOBI</name>
<sequence>MAEFTRCLLELPKFTVNDVRRLVRLFSSTPQSKMDKGFKFYVSSYICNYEDLPYTRLTVVSCLSRPPSILKLIIMELIQKICHSYAT</sequence>
<gene>
    <name evidence="1" type="ORF">WMY93_017284</name>
</gene>
<organism evidence="1 2">
    <name type="scientific">Mugilogobius chulae</name>
    <name type="common">yellowstripe goby</name>
    <dbReference type="NCBI Taxonomy" id="88201"/>
    <lineage>
        <taxon>Eukaryota</taxon>
        <taxon>Metazoa</taxon>
        <taxon>Chordata</taxon>
        <taxon>Craniata</taxon>
        <taxon>Vertebrata</taxon>
        <taxon>Euteleostomi</taxon>
        <taxon>Actinopterygii</taxon>
        <taxon>Neopterygii</taxon>
        <taxon>Teleostei</taxon>
        <taxon>Neoteleostei</taxon>
        <taxon>Acanthomorphata</taxon>
        <taxon>Gobiaria</taxon>
        <taxon>Gobiiformes</taxon>
        <taxon>Gobioidei</taxon>
        <taxon>Gobiidae</taxon>
        <taxon>Gobionellinae</taxon>
        <taxon>Mugilogobius</taxon>
    </lineage>
</organism>
<accession>A0AAW0NY10</accession>
<dbReference type="AlphaFoldDB" id="A0AAW0NY10"/>
<reference evidence="2" key="1">
    <citation type="submission" date="2024-04" db="EMBL/GenBank/DDBJ databases">
        <title>Salinicola lusitanus LLJ914,a marine bacterium isolated from the Okinawa Trough.</title>
        <authorList>
            <person name="Li J."/>
        </authorList>
    </citation>
    <scope>NUCLEOTIDE SEQUENCE [LARGE SCALE GENOMIC DNA]</scope>
</reference>
<keyword evidence="2" id="KW-1185">Reference proteome</keyword>
<comment type="caution">
    <text evidence="1">The sequence shown here is derived from an EMBL/GenBank/DDBJ whole genome shotgun (WGS) entry which is preliminary data.</text>
</comment>
<evidence type="ECO:0000313" key="1">
    <source>
        <dbReference type="EMBL" id="KAK7904677.1"/>
    </source>
</evidence>